<feature type="binding site" evidence="2">
    <location>
        <position position="22"/>
    </location>
    <ligand>
        <name>ATP</name>
        <dbReference type="ChEBI" id="CHEBI:30616"/>
    </ligand>
</feature>
<name>A0A2J7QPH4_9NEOP</name>
<dbReference type="InterPro" id="IPR001245">
    <property type="entry name" value="Ser-Thr/Tyr_kinase_cat_dom"/>
</dbReference>
<feature type="non-terminal residue" evidence="5">
    <location>
        <position position="1"/>
    </location>
</feature>
<feature type="binding site" evidence="3">
    <location>
        <position position="133"/>
    </location>
    <ligand>
        <name>Mg(2+)</name>
        <dbReference type="ChEBI" id="CHEBI:18420"/>
    </ligand>
</feature>
<keyword evidence="3" id="KW-0479">Metal-binding</keyword>
<dbReference type="OrthoDB" id="8194201at2759"/>
<keyword evidence="2" id="KW-0067">ATP-binding</keyword>
<dbReference type="Pfam" id="PF07714">
    <property type="entry name" value="PK_Tyr_Ser-Thr"/>
    <property type="match status" value="1"/>
</dbReference>
<evidence type="ECO:0000256" key="2">
    <source>
        <dbReference type="PIRSR" id="PIRSR000615-2"/>
    </source>
</evidence>
<dbReference type="EMBL" id="NEVH01012089">
    <property type="protein sequence ID" value="PNF30486.1"/>
    <property type="molecule type" value="Genomic_DNA"/>
</dbReference>
<feature type="binding site" evidence="3">
    <location>
        <position position="146"/>
    </location>
    <ligand>
        <name>Mg(2+)</name>
        <dbReference type="ChEBI" id="CHEBI:18420"/>
    </ligand>
</feature>
<evidence type="ECO:0000256" key="3">
    <source>
        <dbReference type="PIRSR" id="PIRSR000615-3"/>
    </source>
</evidence>
<proteinExistence type="predicted"/>
<dbReference type="InterPro" id="IPR050122">
    <property type="entry name" value="RTK"/>
</dbReference>
<dbReference type="GO" id="GO:0005886">
    <property type="term" value="C:plasma membrane"/>
    <property type="evidence" value="ECO:0007669"/>
    <property type="project" value="TreeGrafter"/>
</dbReference>
<dbReference type="AlphaFoldDB" id="A0A2J7QPH4"/>
<dbReference type="PANTHER" id="PTHR24416:SF481">
    <property type="entry name" value="TIE-LIKE RECEPTOR TYROSINE KINASE"/>
    <property type="match status" value="1"/>
</dbReference>
<dbReference type="InterPro" id="IPR020635">
    <property type="entry name" value="Tyr_kinase_cat_dom"/>
</dbReference>
<organism evidence="5 6">
    <name type="scientific">Cryptotermes secundus</name>
    <dbReference type="NCBI Taxonomy" id="105785"/>
    <lineage>
        <taxon>Eukaryota</taxon>
        <taxon>Metazoa</taxon>
        <taxon>Ecdysozoa</taxon>
        <taxon>Arthropoda</taxon>
        <taxon>Hexapoda</taxon>
        <taxon>Insecta</taxon>
        <taxon>Pterygota</taxon>
        <taxon>Neoptera</taxon>
        <taxon>Polyneoptera</taxon>
        <taxon>Dictyoptera</taxon>
        <taxon>Blattodea</taxon>
        <taxon>Blattoidea</taxon>
        <taxon>Termitoidae</taxon>
        <taxon>Kalotermitidae</taxon>
        <taxon>Cryptotermitinae</taxon>
        <taxon>Cryptotermes</taxon>
    </lineage>
</organism>
<comment type="caution">
    <text evidence="5">The sequence shown here is derived from an EMBL/GenBank/DDBJ whole genome shotgun (WGS) entry which is preliminary data.</text>
</comment>
<evidence type="ECO:0000259" key="4">
    <source>
        <dbReference type="PROSITE" id="PS50011"/>
    </source>
</evidence>
<dbReference type="PROSITE" id="PS50011">
    <property type="entry name" value="PROTEIN_KINASE_DOM"/>
    <property type="match status" value="1"/>
</dbReference>
<reference evidence="5 6" key="1">
    <citation type="submission" date="2017-12" db="EMBL/GenBank/DDBJ databases">
        <title>Hemimetabolous genomes reveal molecular basis of termite eusociality.</title>
        <authorList>
            <person name="Harrison M.C."/>
            <person name="Jongepier E."/>
            <person name="Robertson H.M."/>
            <person name="Arning N."/>
            <person name="Bitard-Feildel T."/>
            <person name="Chao H."/>
            <person name="Childers C.P."/>
            <person name="Dinh H."/>
            <person name="Doddapaneni H."/>
            <person name="Dugan S."/>
            <person name="Gowin J."/>
            <person name="Greiner C."/>
            <person name="Han Y."/>
            <person name="Hu H."/>
            <person name="Hughes D.S.T."/>
            <person name="Huylmans A.-K."/>
            <person name="Kemena C."/>
            <person name="Kremer L.P.M."/>
            <person name="Lee S.L."/>
            <person name="Lopez-Ezquerra A."/>
            <person name="Mallet L."/>
            <person name="Monroy-Kuhn J.M."/>
            <person name="Moser A."/>
            <person name="Murali S.C."/>
            <person name="Muzny D.M."/>
            <person name="Otani S."/>
            <person name="Piulachs M.-D."/>
            <person name="Poelchau M."/>
            <person name="Qu J."/>
            <person name="Schaub F."/>
            <person name="Wada-Katsumata A."/>
            <person name="Worley K.C."/>
            <person name="Xie Q."/>
            <person name="Ylla G."/>
            <person name="Poulsen M."/>
            <person name="Gibbs R.A."/>
            <person name="Schal C."/>
            <person name="Richards S."/>
            <person name="Belles X."/>
            <person name="Korb J."/>
            <person name="Bornberg-Bauer E."/>
        </authorList>
    </citation>
    <scope>NUCLEOTIDE SEQUENCE [LARGE SCALE GENOMIC DNA]</scope>
    <source>
        <tissue evidence="5">Whole body</tissue>
    </source>
</reference>
<dbReference type="PRINTS" id="PR00109">
    <property type="entry name" value="TYRKINASE"/>
</dbReference>
<dbReference type="GO" id="GO:0046872">
    <property type="term" value="F:metal ion binding"/>
    <property type="evidence" value="ECO:0007669"/>
    <property type="project" value="UniProtKB-KW"/>
</dbReference>
<dbReference type="Gene3D" id="3.30.200.20">
    <property type="entry name" value="Phosphorylase Kinase, domain 1"/>
    <property type="match status" value="1"/>
</dbReference>
<dbReference type="GO" id="GO:0043235">
    <property type="term" value="C:receptor complex"/>
    <property type="evidence" value="ECO:0007669"/>
    <property type="project" value="TreeGrafter"/>
</dbReference>
<dbReference type="SMART" id="SM00219">
    <property type="entry name" value="TyrKc"/>
    <property type="match status" value="1"/>
</dbReference>
<feature type="binding site" evidence="2">
    <location>
        <position position="132"/>
    </location>
    <ligand>
        <name>ATP</name>
        <dbReference type="ChEBI" id="CHEBI:30616"/>
    </ligand>
</feature>
<keyword evidence="3" id="KW-0460">Magnesium</keyword>
<dbReference type="FunFam" id="1.10.510.10:FF:000462">
    <property type="entry name" value="Receptor tyrosine kinase"/>
    <property type="match status" value="1"/>
</dbReference>
<dbReference type="InterPro" id="IPR000719">
    <property type="entry name" value="Prot_kinase_dom"/>
</dbReference>
<dbReference type="GO" id="GO:0005524">
    <property type="term" value="F:ATP binding"/>
    <property type="evidence" value="ECO:0007669"/>
    <property type="project" value="UniProtKB-KW"/>
</dbReference>
<sequence>VLKAEADDISGHEGTTRLVAVKTVKEGASSQEKEDLLRELEIMQQLGSHTNVVTLLGCCTEKEPYLLIMEYVMYGKLLAFLRDRRTRQHYYNFSEDSDALTSRDLTVFAYCVSRGMEYLASKGIIHRDLAARNVLVDHNKMCKIADFGMSRSVREMGDMYEQRHTKGALPIRWMAPESLHYRVFTHKSDVWSFGILMWEIVTLGSTPYPTMGAREVMRRVRDGYRLERPSHCRTELFRVISRCWHADPNKRPDFAALRHEIGALIEASKDGGGYVDLESFAESNKYSYSRSEDQS</sequence>
<dbReference type="GO" id="GO:0004714">
    <property type="term" value="F:transmembrane receptor protein tyrosine kinase activity"/>
    <property type="evidence" value="ECO:0007669"/>
    <property type="project" value="TreeGrafter"/>
</dbReference>
<dbReference type="GO" id="GO:0007169">
    <property type="term" value="P:cell surface receptor protein tyrosine kinase signaling pathway"/>
    <property type="evidence" value="ECO:0007669"/>
    <property type="project" value="TreeGrafter"/>
</dbReference>
<dbReference type="SUPFAM" id="SSF56112">
    <property type="entry name" value="Protein kinase-like (PK-like)"/>
    <property type="match status" value="1"/>
</dbReference>
<dbReference type="InParanoid" id="A0A2J7QPH4"/>
<evidence type="ECO:0000313" key="6">
    <source>
        <dbReference type="Proteomes" id="UP000235965"/>
    </source>
</evidence>
<dbReference type="PIRSF" id="PIRSF000615">
    <property type="entry name" value="TyrPK_CSF1-R"/>
    <property type="match status" value="1"/>
</dbReference>
<evidence type="ECO:0000313" key="5">
    <source>
        <dbReference type="EMBL" id="PNF30486.1"/>
    </source>
</evidence>
<dbReference type="Proteomes" id="UP000235965">
    <property type="component" value="Unassembled WGS sequence"/>
</dbReference>
<dbReference type="Gene3D" id="1.10.510.10">
    <property type="entry name" value="Transferase(Phosphotransferase) domain 1"/>
    <property type="match status" value="1"/>
</dbReference>
<evidence type="ECO:0000256" key="1">
    <source>
        <dbReference type="PIRSR" id="PIRSR000615-1"/>
    </source>
</evidence>
<protein>
    <recommendedName>
        <fullName evidence="4">Protein kinase domain-containing protein</fullName>
    </recommendedName>
</protein>
<dbReference type="InterPro" id="IPR008266">
    <property type="entry name" value="Tyr_kinase_AS"/>
</dbReference>
<keyword evidence="2" id="KW-0547">Nucleotide-binding</keyword>
<dbReference type="PROSITE" id="PS00109">
    <property type="entry name" value="PROTEIN_KINASE_TYR"/>
    <property type="match status" value="1"/>
</dbReference>
<dbReference type="STRING" id="105785.A0A2J7QPH4"/>
<feature type="non-terminal residue" evidence="5">
    <location>
        <position position="295"/>
    </location>
</feature>
<keyword evidence="6" id="KW-1185">Reference proteome</keyword>
<dbReference type="InterPro" id="IPR011009">
    <property type="entry name" value="Kinase-like_dom_sf"/>
</dbReference>
<accession>A0A2J7QPH4</accession>
<dbReference type="CDD" id="cd00192">
    <property type="entry name" value="PTKc"/>
    <property type="match status" value="1"/>
</dbReference>
<feature type="active site" description="Proton acceptor" evidence="1">
    <location>
        <position position="128"/>
    </location>
</feature>
<dbReference type="PANTHER" id="PTHR24416">
    <property type="entry name" value="TYROSINE-PROTEIN KINASE RECEPTOR"/>
    <property type="match status" value="1"/>
</dbReference>
<gene>
    <name evidence="5" type="ORF">B7P43_G10882</name>
</gene>
<feature type="domain" description="Protein kinase" evidence="4">
    <location>
        <begin position="1"/>
        <end position="262"/>
    </location>
</feature>